<evidence type="ECO:0000259" key="1">
    <source>
        <dbReference type="SMART" id="SM00507"/>
    </source>
</evidence>
<dbReference type="Proteomes" id="UP000677305">
    <property type="component" value="Chromosome"/>
</dbReference>
<dbReference type="GO" id="GO:0004519">
    <property type="term" value="F:endonuclease activity"/>
    <property type="evidence" value="ECO:0007669"/>
    <property type="project" value="UniProtKB-KW"/>
</dbReference>
<dbReference type="Gene3D" id="1.10.30.50">
    <property type="match status" value="1"/>
</dbReference>
<evidence type="ECO:0000313" key="2">
    <source>
        <dbReference type="EMBL" id="QUH28823.1"/>
    </source>
</evidence>
<protein>
    <submittedName>
        <fullName evidence="2">HNH endonuclease</fullName>
    </submittedName>
</protein>
<keyword evidence="2" id="KW-0540">Nuclease</keyword>
<dbReference type="AlphaFoldDB" id="A0A8J8SBI7"/>
<keyword evidence="3" id="KW-1185">Reference proteome</keyword>
<gene>
    <name evidence="2" type="ORF">HYG85_07805</name>
</gene>
<dbReference type="GO" id="GO:0003676">
    <property type="term" value="F:nucleic acid binding"/>
    <property type="evidence" value="ECO:0007669"/>
    <property type="project" value="InterPro"/>
</dbReference>
<dbReference type="CDD" id="cd00085">
    <property type="entry name" value="HNHc"/>
    <property type="match status" value="1"/>
</dbReference>
<keyword evidence="2" id="KW-0255">Endonuclease</keyword>
<dbReference type="SMART" id="SM00507">
    <property type="entry name" value="HNHc"/>
    <property type="match status" value="1"/>
</dbReference>
<name>A0A8J8SBI7_9FIRM</name>
<dbReference type="GO" id="GO:0008270">
    <property type="term" value="F:zinc ion binding"/>
    <property type="evidence" value="ECO:0007669"/>
    <property type="project" value="InterPro"/>
</dbReference>
<accession>A0A8J8SBI7</accession>
<dbReference type="RefSeq" id="WP_212693029.1">
    <property type="nucleotide sequence ID" value="NZ_CP058561.1"/>
</dbReference>
<dbReference type="Pfam" id="PF01844">
    <property type="entry name" value="HNH"/>
    <property type="match status" value="1"/>
</dbReference>
<evidence type="ECO:0000313" key="3">
    <source>
        <dbReference type="Proteomes" id="UP000677305"/>
    </source>
</evidence>
<proteinExistence type="predicted"/>
<feature type="domain" description="HNH nuclease" evidence="1">
    <location>
        <begin position="23"/>
        <end position="85"/>
    </location>
</feature>
<dbReference type="InterPro" id="IPR003615">
    <property type="entry name" value="HNH_nuc"/>
</dbReference>
<dbReference type="EMBL" id="CP058561">
    <property type="protein sequence ID" value="QUH28823.1"/>
    <property type="molecule type" value="Genomic_DNA"/>
</dbReference>
<reference evidence="2 3" key="1">
    <citation type="submission" date="2020-07" db="EMBL/GenBank/DDBJ databases">
        <title>Vallitalea guaymasensis genome.</title>
        <authorList>
            <person name="Postec A."/>
        </authorList>
    </citation>
    <scope>NUCLEOTIDE SEQUENCE [LARGE SCALE GENOMIC DNA]</scope>
    <source>
        <strain evidence="2 3">Ra1766G1</strain>
    </source>
</reference>
<sequence length="203" mass="24648">MRVHGDKILRRRAKYRKKKRYTSYKKELVEDFQNMCGYCGKDFNYMRCEHQIDHLIPVDACKKFKQENMISEYSNLVYSCRVCNRNKWNDWPLDNINDIHDGQKGYIDPATEEYDTHLKRNSNGEIIPLTSLGNYMYDIFKFEYRLTSLIWKATCIKKEIEILKKKIDKLEGEERTEYLEKFYLFQTQFDNMTNILKEKRELI</sequence>
<dbReference type="InterPro" id="IPR002711">
    <property type="entry name" value="HNH"/>
</dbReference>
<organism evidence="2 3">
    <name type="scientific">Vallitalea guaymasensis</name>
    <dbReference type="NCBI Taxonomy" id="1185412"/>
    <lineage>
        <taxon>Bacteria</taxon>
        <taxon>Bacillati</taxon>
        <taxon>Bacillota</taxon>
        <taxon>Clostridia</taxon>
        <taxon>Lachnospirales</taxon>
        <taxon>Vallitaleaceae</taxon>
        <taxon>Vallitalea</taxon>
    </lineage>
</organism>
<dbReference type="KEGG" id="vgu:HYG85_07805"/>
<keyword evidence="2" id="KW-0378">Hydrolase</keyword>